<dbReference type="GO" id="GO:0005737">
    <property type="term" value="C:cytoplasm"/>
    <property type="evidence" value="ECO:0007669"/>
    <property type="project" value="UniProtKB-SubCell"/>
</dbReference>
<feature type="binding site" evidence="16">
    <location>
        <begin position="107"/>
        <end position="110"/>
    </location>
    <ligand>
        <name>substrate</name>
    </ligand>
</feature>
<evidence type="ECO:0000256" key="2">
    <source>
        <dbReference type="ARBA" id="ARBA00001958"/>
    </source>
</evidence>
<evidence type="ECO:0000256" key="12">
    <source>
        <dbReference type="ARBA" id="ARBA00022958"/>
    </source>
</evidence>
<comment type="pathway">
    <text evidence="4 16">Cofactor biosynthesis; coenzyme A biosynthesis; CoA from (R)-pantothenate: step 1/5.</text>
</comment>
<dbReference type="InterPro" id="IPR043129">
    <property type="entry name" value="ATPase_NBD"/>
</dbReference>
<evidence type="ECO:0000256" key="7">
    <source>
        <dbReference type="ARBA" id="ARBA00022490"/>
    </source>
</evidence>
<evidence type="ECO:0000256" key="3">
    <source>
        <dbReference type="ARBA" id="ARBA00004496"/>
    </source>
</evidence>
<comment type="cofactor">
    <cofactor evidence="2">
        <name>K(+)</name>
        <dbReference type="ChEBI" id="CHEBI:29103"/>
    </cofactor>
</comment>
<keyword evidence="9 16" id="KW-0547">Nucleotide-binding</keyword>
<evidence type="ECO:0000256" key="14">
    <source>
        <dbReference type="ARBA" id="ARBA00038036"/>
    </source>
</evidence>
<proteinExistence type="inferred from homology"/>
<comment type="cofactor">
    <cofactor evidence="16">
        <name>NH4(+)</name>
        <dbReference type="ChEBI" id="CHEBI:28938"/>
    </cofactor>
    <cofactor evidence="16">
        <name>K(+)</name>
        <dbReference type="ChEBI" id="CHEBI:29103"/>
    </cofactor>
    <text evidence="16">A monovalent cation. Ammonium or potassium.</text>
</comment>
<dbReference type="CDD" id="cd24015">
    <property type="entry name" value="ASKHA_NBD_PanK-III"/>
    <property type="match status" value="1"/>
</dbReference>
<evidence type="ECO:0000256" key="16">
    <source>
        <dbReference type="HAMAP-Rule" id="MF_01274"/>
    </source>
</evidence>
<dbReference type="InterPro" id="IPR004619">
    <property type="entry name" value="Type_III_PanK"/>
</dbReference>
<evidence type="ECO:0000256" key="9">
    <source>
        <dbReference type="ARBA" id="ARBA00022741"/>
    </source>
</evidence>
<dbReference type="AlphaFoldDB" id="A0A412G2R9"/>
<dbReference type="NCBIfam" id="NF009848">
    <property type="entry name" value="PRK13318.1-6"/>
    <property type="match status" value="1"/>
</dbReference>
<comment type="caution">
    <text evidence="16">Lacks conserved residue(s) required for the propagation of feature annotation.</text>
</comment>
<feature type="binding site" evidence="16">
    <location>
        <position position="132"/>
    </location>
    <ligand>
        <name>ATP</name>
        <dbReference type="ChEBI" id="CHEBI:30616"/>
    </ligand>
</feature>
<feature type="binding site" evidence="16">
    <location>
        <position position="129"/>
    </location>
    <ligand>
        <name>K(+)</name>
        <dbReference type="ChEBI" id="CHEBI:29103"/>
    </ligand>
</feature>
<dbReference type="RefSeq" id="WP_117894794.1">
    <property type="nucleotide sequence ID" value="NZ_CABJCV010000008.1"/>
</dbReference>
<dbReference type="GO" id="GO:0046872">
    <property type="term" value="F:metal ion binding"/>
    <property type="evidence" value="ECO:0007669"/>
    <property type="project" value="UniProtKB-KW"/>
</dbReference>
<dbReference type="EMBL" id="QRUP01000008">
    <property type="protein sequence ID" value="RGR74709.1"/>
    <property type="molecule type" value="Genomic_DNA"/>
</dbReference>
<comment type="function">
    <text evidence="16">Catalyzes the phosphorylation of pantothenate (Pan), the first step in CoA biosynthesis.</text>
</comment>
<evidence type="ECO:0000313" key="18">
    <source>
        <dbReference type="Proteomes" id="UP000284178"/>
    </source>
</evidence>
<keyword evidence="7 16" id="KW-0963">Cytoplasm</keyword>
<dbReference type="EC" id="2.7.1.33" evidence="6 16"/>
<evidence type="ECO:0000256" key="4">
    <source>
        <dbReference type="ARBA" id="ARBA00005225"/>
    </source>
</evidence>
<evidence type="ECO:0000256" key="5">
    <source>
        <dbReference type="ARBA" id="ARBA00011738"/>
    </source>
</evidence>
<comment type="subcellular location">
    <subcellularLocation>
        <location evidence="3 16">Cytoplasm</location>
    </subcellularLocation>
</comment>
<keyword evidence="10 16" id="KW-0418">Kinase</keyword>
<reference evidence="17 18" key="1">
    <citation type="submission" date="2018-08" db="EMBL/GenBank/DDBJ databases">
        <title>A genome reference for cultivated species of the human gut microbiota.</title>
        <authorList>
            <person name="Zou Y."/>
            <person name="Xue W."/>
            <person name="Luo G."/>
        </authorList>
    </citation>
    <scope>NUCLEOTIDE SEQUENCE [LARGE SCALE GENOMIC DNA]</scope>
    <source>
        <strain evidence="17 18">AF24-29</strain>
    </source>
</reference>
<dbReference type="UniPathway" id="UPA00241">
    <property type="reaction ID" value="UER00352"/>
</dbReference>
<dbReference type="Gene3D" id="3.30.420.40">
    <property type="match status" value="2"/>
</dbReference>
<dbReference type="GO" id="GO:0004594">
    <property type="term" value="F:pantothenate kinase activity"/>
    <property type="evidence" value="ECO:0007669"/>
    <property type="project" value="UniProtKB-UniRule"/>
</dbReference>
<keyword evidence="13 16" id="KW-0173">Coenzyme A biosynthesis</keyword>
<dbReference type="HAMAP" id="MF_01274">
    <property type="entry name" value="Pantothen_kinase_3"/>
    <property type="match status" value="1"/>
</dbReference>
<feature type="binding site" evidence="16">
    <location>
        <begin position="6"/>
        <end position="13"/>
    </location>
    <ligand>
        <name>ATP</name>
        <dbReference type="ChEBI" id="CHEBI:30616"/>
    </ligand>
</feature>
<gene>
    <name evidence="16" type="primary">coaX</name>
    <name evidence="17" type="ORF">DWY25_07970</name>
</gene>
<dbReference type="Pfam" id="PF03309">
    <property type="entry name" value="Pan_kinase"/>
    <property type="match status" value="1"/>
</dbReference>
<accession>A0A412G2R9</accession>
<comment type="similarity">
    <text evidence="14 16">Belongs to the type III pantothenate kinase family.</text>
</comment>
<protein>
    <recommendedName>
        <fullName evidence="15 16">Type III pantothenate kinase</fullName>
        <ecNumber evidence="6 16">2.7.1.33</ecNumber>
    </recommendedName>
    <alternativeName>
        <fullName evidence="16">PanK-III</fullName>
    </alternativeName>
    <alternativeName>
        <fullName evidence="16">Pantothenic acid kinase</fullName>
    </alternativeName>
</protein>
<keyword evidence="18" id="KW-1185">Reference proteome</keyword>
<keyword evidence="16" id="KW-0479">Metal-binding</keyword>
<dbReference type="NCBIfam" id="NF009855">
    <property type="entry name" value="PRK13321.1"/>
    <property type="match status" value="1"/>
</dbReference>
<comment type="catalytic activity">
    <reaction evidence="1 16">
        <text>(R)-pantothenate + ATP = (R)-4'-phosphopantothenate + ADP + H(+)</text>
        <dbReference type="Rhea" id="RHEA:16373"/>
        <dbReference type="ChEBI" id="CHEBI:10986"/>
        <dbReference type="ChEBI" id="CHEBI:15378"/>
        <dbReference type="ChEBI" id="CHEBI:29032"/>
        <dbReference type="ChEBI" id="CHEBI:30616"/>
        <dbReference type="ChEBI" id="CHEBI:456216"/>
        <dbReference type="EC" id="2.7.1.33"/>
    </reaction>
</comment>
<evidence type="ECO:0000256" key="1">
    <source>
        <dbReference type="ARBA" id="ARBA00001206"/>
    </source>
</evidence>
<dbReference type="SUPFAM" id="SSF53067">
    <property type="entry name" value="Actin-like ATPase domain"/>
    <property type="match status" value="2"/>
</dbReference>
<evidence type="ECO:0000256" key="11">
    <source>
        <dbReference type="ARBA" id="ARBA00022840"/>
    </source>
</evidence>
<dbReference type="GO" id="GO:0005524">
    <property type="term" value="F:ATP binding"/>
    <property type="evidence" value="ECO:0007669"/>
    <property type="project" value="UniProtKB-UniRule"/>
</dbReference>
<dbReference type="NCBIfam" id="TIGR00671">
    <property type="entry name" value="baf"/>
    <property type="match status" value="1"/>
</dbReference>
<keyword evidence="12 16" id="KW-0630">Potassium</keyword>
<name>A0A412G2R9_9FIRM</name>
<feature type="active site" description="Proton acceptor" evidence="16">
    <location>
        <position position="109"/>
    </location>
</feature>
<evidence type="ECO:0000256" key="8">
    <source>
        <dbReference type="ARBA" id="ARBA00022679"/>
    </source>
</evidence>
<keyword evidence="8 16" id="KW-0808">Transferase</keyword>
<comment type="subunit">
    <text evidence="5 16">Homodimer.</text>
</comment>
<dbReference type="Proteomes" id="UP000284178">
    <property type="component" value="Unassembled WGS sequence"/>
</dbReference>
<comment type="caution">
    <text evidence="17">The sequence shown here is derived from an EMBL/GenBank/DDBJ whole genome shotgun (WGS) entry which is preliminary data.</text>
</comment>
<evidence type="ECO:0000256" key="10">
    <source>
        <dbReference type="ARBA" id="ARBA00022777"/>
    </source>
</evidence>
<dbReference type="GO" id="GO:0015937">
    <property type="term" value="P:coenzyme A biosynthetic process"/>
    <property type="evidence" value="ECO:0007669"/>
    <property type="project" value="UniProtKB-UniRule"/>
</dbReference>
<feature type="binding site" evidence="16">
    <location>
        <position position="184"/>
    </location>
    <ligand>
        <name>substrate</name>
    </ligand>
</feature>
<keyword evidence="11 16" id="KW-0067">ATP-binding</keyword>
<evidence type="ECO:0000313" key="17">
    <source>
        <dbReference type="EMBL" id="RGR74709.1"/>
    </source>
</evidence>
<sequence>MLMTLDVGNTNITVGVFDHDDLKATFRMTTKTPRTSDELGMVLWTMLSTRLIDSSLIHDVVISSVVPKIMHSLENAVIKYFHCTPLIIGPGVKTGISVNSENPKEVGADRIVNVAAAYHLYHQACLVIDFGTATTYDYISAKGVFEYTVISPGIEIAAQALWSMTAKLPEIEIIKPERVLSKNTVSGMQSGLVYGYIGQVEYLVRRIKEELNQPQLKVIATGGLGRILVNETDCIDEYDPDLAFKGMKIIYDKNQKGNRE</sequence>
<dbReference type="PANTHER" id="PTHR34265">
    <property type="entry name" value="TYPE III PANTOTHENATE KINASE"/>
    <property type="match status" value="1"/>
</dbReference>
<dbReference type="GeneID" id="83015341"/>
<evidence type="ECO:0000256" key="6">
    <source>
        <dbReference type="ARBA" id="ARBA00012102"/>
    </source>
</evidence>
<dbReference type="PANTHER" id="PTHR34265:SF1">
    <property type="entry name" value="TYPE III PANTOTHENATE KINASE"/>
    <property type="match status" value="1"/>
</dbReference>
<organism evidence="17 18">
    <name type="scientific">Holdemania filiformis</name>
    <dbReference type="NCBI Taxonomy" id="61171"/>
    <lineage>
        <taxon>Bacteria</taxon>
        <taxon>Bacillati</taxon>
        <taxon>Bacillota</taxon>
        <taxon>Erysipelotrichia</taxon>
        <taxon>Erysipelotrichales</taxon>
        <taxon>Erysipelotrichaceae</taxon>
        <taxon>Holdemania</taxon>
    </lineage>
</organism>
<evidence type="ECO:0000256" key="15">
    <source>
        <dbReference type="ARBA" id="ARBA00040883"/>
    </source>
</evidence>
<evidence type="ECO:0000256" key="13">
    <source>
        <dbReference type="ARBA" id="ARBA00022993"/>
    </source>
</evidence>